<dbReference type="InterPro" id="IPR013591">
    <property type="entry name" value="Brevis_radix_dom"/>
</dbReference>
<evidence type="ECO:0000313" key="4">
    <source>
        <dbReference type="EMBL" id="KAG2404547.1"/>
    </source>
</evidence>
<dbReference type="InterPro" id="IPR027988">
    <property type="entry name" value="BRX_N"/>
</dbReference>
<gene>
    <name evidence="4" type="ORF">HKW66_Vig0114690</name>
</gene>
<protein>
    <submittedName>
        <fullName evidence="4">PH, RCC1 and FYVE domains-containing protein</fullName>
    </submittedName>
</protein>
<dbReference type="EMBL" id="JABFOF010000002">
    <property type="protein sequence ID" value="KAG2404547.1"/>
    <property type="molecule type" value="Genomic_DNA"/>
</dbReference>
<evidence type="ECO:0000256" key="1">
    <source>
        <dbReference type="SAM" id="Coils"/>
    </source>
</evidence>
<reference evidence="4 5" key="1">
    <citation type="submission" date="2020-05" db="EMBL/GenBank/DDBJ databases">
        <title>Vigna angularis (adzuki bean) Var. LongXiaoDou No. 4 denovo assembly.</title>
        <authorList>
            <person name="Xiang H."/>
        </authorList>
    </citation>
    <scope>NUCLEOTIDE SEQUENCE [LARGE SCALE GENOMIC DNA]</scope>
    <source>
        <tissue evidence="4">Leaf</tissue>
    </source>
</reference>
<dbReference type="Pfam" id="PF13713">
    <property type="entry name" value="BRX_N"/>
    <property type="match status" value="1"/>
</dbReference>
<evidence type="ECO:0000313" key="5">
    <source>
        <dbReference type="Proteomes" id="UP000743370"/>
    </source>
</evidence>
<dbReference type="Proteomes" id="UP000743370">
    <property type="component" value="Unassembled WGS sequence"/>
</dbReference>
<sequence>MIKAQSLPIYGDFDAIVIARALSLAISLQILSDGMADPASHGSLERDIEQDGVNVIPNGHRFAATLQYAISFAGNKVPFGFDSHESSLNLASTDVGLERANMQPRTSIGDGFRISVSSTPSVSSSGSGPDDIESLGKPHRVCDSCYNKLKAVEACASANLNRKITATTSAPRSSMDSRERFGTGEIKSSRLILPPITEPVKYHQILTNKLGSSYPSMSASSQIPTLLQLNEITFSNSMNSSQNVMKSALSPNPPPISPARPSSPHTRRSSSPRSRTGFSRSLIESLNKSNELLNQQVSTLQNQLRTLKQKQVMEIAKLQKNVREATSLALDESSKHKTTKEFFNSTVDQLKEMVEKLPPEALDSENWKTILTGAEDFLRVSSESEMPSISPSNNSQQQNVPNKLDSNDSSSKLQDENSETEGVESSSRDEGNVLQESNNSYLSNNEASMSLQNSLREPSRSMREGETQVIEQFEPGVYVTLIVKPNGIKAFKRVRFRYNSPLVAPKAMCCLVSLTMEIAHEGTIVLLLLPKKCAS</sequence>
<feature type="compositionally biased region" description="Polar residues" evidence="2">
    <location>
        <begin position="434"/>
        <end position="456"/>
    </location>
</feature>
<dbReference type="Pfam" id="PF08381">
    <property type="entry name" value="BRX"/>
    <property type="match status" value="1"/>
</dbReference>
<dbReference type="PROSITE" id="PS51514">
    <property type="entry name" value="BRX"/>
    <property type="match status" value="1"/>
</dbReference>
<feature type="region of interest" description="Disordered" evidence="2">
    <location>
        <begin position="243"/>
        <end position="279"/>
    </location>
</feature>
<evidence type="ECO:0000256" key="2">
    <source>
        <dbReference type="SAM" id="MobiDB-lite"/>
    </source>
</evidence>
<dbReference type="AlphaFoldDB" id="A0A8T0KX69"/>
<organism evidence="4 5">
    <name type="scientific">Phaseolus angularis</name>
    <name type="common">Azuki bean</name>
    <name type="synonym">Vigna angularis</name>
    <dbReference type="NCBI Taxonomy" id="3914"/>
    <lineage>
        <taxon>Eukaryota</taxon>
        <taxon>Viridiplantae</taxon>
        <taxon>Streptophyta</taxon>
        <taxon>Embryophyta</taxon>
        <taxon>Tracheophyta</taxon>
        <taxon>Spermatophyta</taxon>
        <taxon>Magnoliopsida</taxon>
        <taxon>eudicotyledons</taxon>
        <taxon>Gunneridae</taxon>
        <taxon>Pentapetalae</taxon>
        <taxon>rosids</taxon>
        <taxon>fabids</taxon>
        <taxon>Fabales</taxon>
        <taxon>Fabaceae</taxon>
        <taxon>Papilionoideae</taxon>
        <taxon>50 kb inversion clade</taxon>
        <taxon>NPAAA clade</taxon>
        <taxon>indigoferoid/millettioid clade</taxon>
        <taxon>Phaseoleae</taxon>
        <taxon>Vigna</taxon>
    </lineage>
</organism>
<feature type="domain" description="BRX" evidence="3">
    <location>
        <begin position="467"/>
        <end position="535"/>
    </location>
</feature>
<name>A0A8T0KX69_PHAAN</name>
<feature type="compositionally biased region" description="Low complexity" evidence="2">
    <location>
        <begin position="382"/>
        <end position="402"/>
    </location>
</feature>
<evidence type="ECO:0000259" key="3">
    <source>
        <dbReference type="PROSITE" id="PS51514"/>
    </source>
</evidence>
<accession>A0A8T0KX69</accession>
<feature type="region of interest" description="Disordered" evidence="2">
    <location>
        <begin position="382"/>
        <end position="463"/>
    </location>
</feature>
<comment type="caution">
    <text evidence="4">The sequence shown here is derived from an EMBL/GenBank/DDBJ whole genome shotgun (WGS) entry which is preliminary data.</text>
</comment>
<feature type="coiled-coil region" evidence="1">
    <location>
        <begin position="283"/>
        <end position="310"/>
    </location>
</feature>
<keyword evidence="1" id="KW-0175">Coiled coil</keyword>
<proteinExistence type="predicted"/>